<proteinExistence type="predicted"/>
<evidence type="ECO:0000313" key="2">
    <source>
        <dbReference type="Proteomes" id="UP000799428"/>
    </source>
</evidence>
<reference evidence="1" key="1">
    <citation type="journal article" date="2020" name="Stud. Mycol.">
        <title>101 Dothideomycetes genomes: a test case for predicting lifestyles and emergence of pathogens.</title>
        <authorList>
            <person name="Haridas S."/>
            <person name="Albert R."/>
            <person name="Binder M."/>
            <person name="Bloem J."/>
            <person name="Labutti K."/>
            <person name="Salamov A."/>
            <person name="Andreopoulos B."/>
            <person name="Baker S."/>
            <person name="Barry K."/>
            <person name="Bills G."/>
            <person name="Bluhm B."/>
            <person name="Cannon C."/>
            <person name="Castanera R."/>
            <person name="Culley D."/>
            <person name="Daum C."/>
            <person name="Ezra D."/>
            <person name="Gonzalez J."/>
            <person name="Henrissat B."/>
            <person name="Kuo A."/>
            <person name="Liang C."/>
            <person name="Lipzen A."/>
            <person name="Lutzoni F."/>
            <person name="Magnuson J."/>
            <person name="Mondo S."/>
            <person name="Nolan M."/>
            <person name="Ohm R."/>
            <person name="Pangilinan J."/>
            <person name="Park H.-J."/>
            <person name="Ramirez L."/>
            <person name="Alfaro M."/>
            <person name="Sun H."/>
            <person name="Tritt A."/>
            <person name="Yoshinaga Y."/>
            <person name="Zwiers L.-H."/>
            <person name="Turgeon B."/>
            <person name="Goodwin S."/>
            <person name="Spatafora J."/>
            <person name="Crous P."/>
            <person name="Grigoriev I."/>
        </authorList>
    </citation>
    <scope>NUCLEOTIDE SEQUENCE</scope>
    <source>
        <strain evidence="1">CBS 279.74</strain>
    </source>
</reference>
<sequence>MCVRPGSRMRKCSRSQPGTLCMWQAVSCPNAHAGPQSAEATTSVIACGGGVAIPRVKHTRTHAHTHTHTSTHKAADLFSSDSLPKEVAPHSPDYCFGVKLAALVLEKIVHNQYLRGGQQQKDHVQYLAISFSQLIQAHVVYLHIRGPIPCSCRSKASARGNTSPTNPRTCRACSCCVHRLCVGGSRMVCRTVLNPSRSGCMNFSHSESRPVRRIRSSMENTPSCIYQVRGA</sequence>
<organism evidence="1 2">
    <name type="scientific">Pleomassaria siparia CBS 279.74</name>
    <dbReference type="NCBI Taxonomy" id="1314801"/>
    <lineage>
        <taxon>Eukaryota</taxon>
        <taxon>Fungi</taxon>
        <taxon>Dikarya</taxon>
        <taxon>Ascomycota</taxon>
        <taxon>Pezizomycotina</taxon>
        <taxon>Dothideomycetes</taxon>
        <taxon>Pleosporomycetidae</taxon>
        <taxon>Pleosporales</taxon>
        <taxon>Pleomassariaceae</taxon>
        <taxon>Pleomassaria</taxon>
    </lineage>
</organism>
<evidence type="ECO:0000313" key="1">
    <source>
        <dbReference type="EMBL" id="KAF2713658.1"/>
    </source>
</evidence>
<accession>A0A6G1KLE6</accession>
<dbReference type="Proteomes" id="UP000799428">
    <property type="component" value="Unassembled WGS sequence"/>
</dbReference>
<dbReference type="AlphaFoldDB" id="A0A6G1KLE6"/>
<dbReference type="EMBL" id="MU005765">
    <property type="protein sequence ID" value="KAF2713658.1"/>
    <property type="molecule type" value="Genomic_DNA"/>
</dbReference>
<keyword evidence="2" id="KW-1185">Reference proteome</keyword>
<gene>
    <name evidence="1" type="ORF">K504DRAFT_143438</name>
</gene>
<protein>
    <submittedName>
        <fullName evidence="1">Uncharacterized protein</fullName>
    </submittedName>
</protein>
<name>A0A6G1KLE6_9PLEO</name>